<evidence type="ECO:0000313" key="13">
    <source>
        <dbReference type="Proteomes" id="UP000027153"/>
    </source>
</evidence>
<feature type="transmembrane region" description="Helical" evidence="10">
    <location>
        <begin position="127"/>
        <end position="147"/>
    </location>
</feature>
<evidence type="ECO:0000256" key="3">
    <source>
        <dbReference type="ARBA" id="ARBA00022692"/>
    </source>
</evidence>
<feature type="transmembrane region" description="Helical" evidence="10">
    <location>
        <begin position="188"/>
        <end position="209"/>
    </location>
</feature>
<evidence type="ECO:0000256" key="1">
    <source>
        <dbReference type="ARBA" id="ARBA00004141"/>
    </source>
</evidence>
<accession>A0A062UX48</accession>
<evidence type="ECO:0000256" key="8">
    <source>
        <dbReference type="ARBA" id="ARBA00022989"/>
    </source>
</evidence>
<name>A0A062UX48_9EURY</name>
<evidence type="ECO:0000256" key="6">
    <source>
        <dbReference type="ARBA" id="ARBA00022801"/>
    </source>
</evidence>
<evidence type="ECO:0000256" key="5">
    <source>
        <dbReference type="ARBA" id="ARBA00022771"/>
    </source>
</evidence>
<dbReference type="InterPro" id="IPR035952">
    <property type="entry name" value="Rhomboid-like_sf"/>
</dbReference>
<gene>
    <name evidence="12" type="ORF">ANME2D_02301</name>
</gene>
<dbReference type="InterPro" id="IPR050925">
    <property type="entry name" value="Rhomboid_protease_S54"/>
</dbReference>
<dbReference type="GO" id="GO:0016020">
    <property type="term" value="C:membrane"/>
    <property type="evidence" value="ECO:0007669"/>
    <property type="project" value="UniProtKB-SubCell"/>
</dbReference>
<keyword evidence="3 10" id="KW-0812">Transmembrane</keyword>
<protein>
    <submittedName>
        <fullName evidence="12">Putative membrane protein</fullName>
    </submittedName>
</protein>
<dbReference type="Pfam" id="PF01694">
    <property type="entry name" value="Rhomboid"/>
    <property type="match status" value="1"/>
</dbReference>
<dbReference type="InterPro" id="IPR000058">
    <property type="entry name" value="Znf_AN1"/>
</dbReference>
<feature type="transmembrane region" description="Helical" evidence="10">
    <location>
        <begin position="221"/>
        <end position="239"/>
    </location>
</feature>
<dbReference type="SMART" id="SM00154">
    <property type="entry name" value="ZnF_AN1"/>
    <property type="match status" value="1"/>
</dbReference>
<keyword evidence="5" id="KW-0863">Zinc-finger</keyword>
<dbReference type="OrthoDB" id="26567at2157"/>
<sequence length="273" mass="30358">MSKECDYCGFRDPMPFTCKFCGNPYCYNHRLPESHNCSGLALFKERIHDSGGLYNYKPDQMVKKHKKPVFKPLGNAISTIRSSYSLTILIIAIISFFLSMVIPGYFFYLALYPLDIVSRPWTLVTSIFLHAGTMHLLFNMMILFFFGPELERRIGGKRFLAVFFLSGIIAAIGYSLWSIFIVGSSVPAIGASGAILGIFACLAVIAPHIQVSLFFGPPVRITYVLILLVLIDLIFGLLFGLTDPIARSAHLSGVVAGVVMGKQIKKMGQYIDY</sequence>
<evidence type="ECO:0000256" key="9">
    <source>
        <dbReference type="ARBA" id="ARBA00023136"/>
    </source>
</evidence>
<feature type="transmembrane region" description="Helical" evidence="10">
    <location>
        <begin position="86"/>
        <end position="107"/>
    </location>
</feature>
<dbReference type="PANTHER" id="PTHR43731:SF14">
    <property type="entry name" value="PRESENILIN-ASSOCIATED RHOMBOID-LIKE PROTEIN, MITOCHONDRIAL"/>
    <property type="match status" value="1"/>
</dbReference>
<dbReference type="GO" id="GO:0004252">
    <property type="term" value="F:serine-type endopeptidase activity"/>
    <property type="evidence" value="ECO:0007669"/>
    <property type="project" value="InterPro"/>
</dbReference>
<evidence type="ECO:0000256" key="7">
    <source>
        <dbReference type="ARBA" id="ARBA00022833"/>
    </source>
</evidence>
<organism evidence="12 13">
    <name type="scientific">Candidatus Methanoperedens nitratireducens</name>
    <dbReference type="NCBI Taxonomy" id="1392998"/>
    <lineage>
        <taxon>Archaea</taxon>
        <taxon>Methanobacteriati</taxon>
        <taxon>Methanobacteriota</taxon>
        <taxon>Stenosarchaea group</taxon>
        <taxon>Methanomicrobia</taxon>
        <taxon>Methanosarcinales</taxon>
        <taxon>ANME-2 cluster</taxon>
        <taxon>Candidatus Methanoperedentaceae</taxon>
        <taxon>Candidatus Methanoperedens</taxon>
    </lineage>
</organism>
<dbReference type="SUPFAM" id="SSF118310">
    <property type="entry name" value="AN1-like Zinc finger"/>
    <property type="match status" value="1"/>
</dbReference>
<feature type="domain" description="AN1-type" evidence="11">
    <location>
        <begin position="5"/>
        <end position="42"/>
    </location>
</feature>
<evidence type="ECO:0000259" key="11">
    <source>
        <dbReference type="SMART" id="SM00154"/>
    </source>
</evidence>
<keyword evidence="9 10" id="KW-0472">Membrane</keyword>
<keyword evidence="6" id="KW-0378">Hydrolase</keyword>
<comment type="caution">
    <text evidence="12">The sequence shown here is derived from an EMBL/GenBank/DDBJ whole genome shotgun (WGS) entry which is preliminary data.</text>
</comment>
<keyword evidence="7" id="KW-0862">Zinc</keyword>
<keyword evidence="13" id="KW-1185">Reference proteome</keyword>
<comment type="subcellular location">
    <subcellularLocation>
        <location evidence="1">Membrane</location>
        <topology evidence="1">Multi-pass membrane protein</topology>
    </subcellularLocation>
</comment>
<dbReference type="AlphaFoldDB" id="A0A062UX48"/>
<dbReference type="InterPro" id="IPR022764">
    <property type="entry name" value="Peptidase_S54_rhomboid_dom"/>
</dbReference>
<dbReference type="SUPFAM" id="SSF144091">
    <property type="entry name" value="Rhomboid-like"/>
    <property type="match status" value="1"/>
</dbReference>
<evidence type="ECO:0000256" key="10">
    <source>
        <dbReference type="SAM" id="Phobius"/>
    </source>
</evidence>
<dbReference type="Gene3D" id="1.20.1540.10">
    <property type="entry name" value="Rhomboid-like"/>
    <property type="match status" value="1"/>
</dbReference>
<dbReference type="Gene3D" id="4.10.1110.10">
    <property type="entry name" value="AN1-like Zinc finger"/>
    <property type="match status" value="1"/>
</dbReference>
<dbReference type="PANTHER" id="PTHR43731">
    <property type="entry name" value="RHOMBOID PROTEASE"/>
    <property type="match status" value="1"/>
</dbReference>
<dbReference type="RefSeq" id="WP_081810247.1">
    <property type="nucleotide sequence ID" value="NZ_JMIY01000005.1"/>
</dbReference>
<reference evidence="12 13" key="1">
    <citation type="journal article" date="2013" name="Nature">
        <title>Anaerobic oxidation of methane coupled to nitrate reduction in a novel archaeal lineage.</title>
        <authorList>
            <person name="Haroon M.F."/>
            <person name="Hu S."/>
            <person name="Shi Y."/>
            <person name="Imelfort M."/>
            <person name="Keller J."/>
            <person name="Hugenholtz P."/>
            <person name="Yuan Z."/>
            <person name="Tyson G.W."/>
        </authorList>
    </citation>
    <scope>NUCLEOTIDE SEQUENCE [LARGE SCALE GENOMIC DNA]</scope>
    <source>
        <strain evidence="12 13">ANME-2d</strain>
    </source>
</reference>
<dbReference type="Proteomes" id="UP000027153">
    <property type="component" value="Unassembled WGS sequence"/>
</dbReference>
<dbReference type="EMBL" id="JMIY01000005">
    <property type="protein sequence ID" value="KCZ71566.1"/>
    <property type="molecule type" value="Genomic_DNA"/>
</dbReference>
<keyword evidence="8 10" id="KW-1133">Transmembrane helix</keyword>
<evidence type="ECO:0000313" key="12">
    <source>
        <dbReference type="EMBL" id="KCZ71566.1"/>
    </source>
</evidence>
<evidence type="ECO:0000256" key="2">
    <source>
        <dbReference type="ARBA" id="ARBA00009045"/>
    </source>
</evidence>
<comment type="similarity">
    <text evidence="2">Belongs to the peptidase S54 family.</text>
</comment>
<keyword evidence="4" id="KW-0479">Metal-binding</keyword>
<evidence type="ECO:0000256" key="4">
    <source>
        <dbReference type="ARBA" id="ARBA00022723"/>
    </source>
</evidence>
<dbReference type="Pfam" id="PF01428">
    <property type="entry name" value="zf-AN1"/>
    <property type="match status" value="1"/>
</dbReference>
<proteinExistence type="inferred from homology"/>
<feature type="transmembrane region" description="Helical" evidence="10">
    <location>
        <begin position="159"/>
        <end position="182"/>
    </location>
</feature>
<dbReference type="InterPro" id="IPR035896">
    <property type="entry name" value="AN1-like_Znf"/>
</dbReference>
<dbReference type="GO" id="GO:0008270">
    <property type="term" value="F:zinc ion binding"/>
    <property type="evidence" value="ECO:0007669"/>
    <property type="project" value="UniProtKB-KW"/>
</dbReference>